<evidence type="ECO:0000256" key="3">
    <source>
        <dbReference type="ARBA" id="ARBA00022723"/>
    </source>
</evidence>
<evidence type="ECO:0000313" key="7">
    <source>
        <dbReference type="Proteomes" id="UP000238762"/>
    </source>
</evidence>
<dbReference type="NCBIfam" id="TIGR00100">
    <property type="entry name" value="hypA"/>
    <property type="match status" value="1"/>
</dbReference>
<dbReference type="RefSeq" id="WP_106288836.1">
    <property type="nucleotide sequence ID" value="NZ_CAWNTC010000042.1"/>
</dbReference>
<evidence type="ECO:0000256" key="5">
    <source>
        <dbReference type="HAMAP-Rule" id="MF_00213"/>
    </source>
</evidence>
<dbReference type="PANTHER" id="PTHR34535:SF3">
    <property type="entry name" value="HYDROGENASE MATURATION FACTOR HYPA"/>
    <property type="match status" value="1"/>
</dbReference>
<keyword evidence="7" id="KW-1185">Reference proteome</keyword>
<keyword evidence="3 5" id="KW-0479">Metal-binding</keyword>
<feature type="binding site" evidence="5">
    <location>
        <position position="89"/>
    </location>
    <ligand>
        <name>Zn(2+)</name>
        <dbReference type="ChEBI" id="CHEBI:29105"/>
    </ligand>
</feature>
<sequence>MHEVGLMENALAIALNYASRERASRIEQITLRIGDLSGVEPDALRFAFDVVTQGTIAERAKLIVESCPTLCFCHVCQTQFQPTQWDYECPTCQTWSMAIVQGKELELTSLEVS</sequence>
<feature type="binding site" evidence="5">
    <location>
        <position position="76"/>
    </location>
    <ligand>
        <name>Zn(2+)</name>
        <dbReference type="ChEBI" id="CHEBI:29105"/>
    </ligand>
</feature>
<evidence type="ECO:0000256" key="2">
    <source>
        <dbReference type="ARBA" id="ARBA00022596"/>
    </source>
</evidence>
<keyword evidence="2 5" id="KW-0533">Nickel</keyword>
<feature type="binding site" evidence="5">
    <location>
        <position position="2"/>
    </location>
    <ligand>
        <name>Ni(2+)</name>
        <dbReference type="ChEBI" id="CHEBI:49786"/>
    </ligand>
</feature>
<accession>A0A2T1C3Q0</accession>
<organism evidence="6 7">
    <name type="scientific">Merismopedia glauca CCAP 1448/3</name>
    <dbReference type="NCBI Taxonomy" id="1296344"/>
    <lineage>
        <taxon>Bacteria</taxon>
        <taxon>Bacillati</taxon>
        <taxon>Cyanobacteriota</taxon>
        <taxon>Cyanophyceae</taxon>
        <taxon>Synechococcales</taxon>
        <taxon>Merismopediaceae</taxon>
        <taxon>Merismopedia</taxon>
    </lineage>
</organism>
<keyword evidence="4 5" id="KW-0862">Zinc</keyword>
<dbReference type="PANTHER" id="PTHR34535">
    <property type="entry name" value="HYDROGENASE MATURATION FACTOR HYPA"/>
    <property type="match status" value="1"/>
</dbReference>
<dbReference type="Proteomes" id="UP000238762">
    <property type="component" value="Unassembled WGS sequence"/>
</dbReference>
<protein>
    <recommendedName>
        <fullName evidence="5">Hydrogenase maturation factor HypA</fullName>
    </recommendedName>
</protein>
<dbReference type="PROSITE" id="PS01249">
    <property type="entry name" value="HYPA"/>
    <property type="match status" value="1"/>
</dbReference>
<dbReference type="GO" id="GO:0051604">
    <property type="term" value="P:protein maturation"/>
    <property type="evidence" value="ECO:0007669"/>
    <property type="project" value="InterPro"/>
</dbReference>
<dbReference type="EMBL" id="PVWJ01000050">
    <property type="protein sequence ID" value="PSB02743.1"/>
    <property type="molecule type" value="Genomic_DNA"/>
</dbReference>
<comment type="function">
    <text evidence="5">Involved in the maturation of [NiFe] hydrogenases. Required for nickel insertion into the metal center of the hydrogenase.</text>
</comment>
<dbReference type="Gene3D" id="3.30.2320.80">
    <property type="match status" value="1"/>
</dbReference>
<reference evidence="6 7" key="1">
    <citation type="submission" date="2018-02" db="EMBL/GenBank/DDBJ databases">
        <authorList>
            <person name="Cohen D.B."/>
            <person name="Kent A.D."/>
        </authorList>
    </citation>
    <scope>NUCLEOTIDE SEQUENCE [LARGE SCALE GENOMIC DNA]</scope>
    <source>
        <strain evidence="6 7">CCAP 1448/3</strain>
    </source>
</reference>
<dbReference type="AlphaFoldDB" id="A0A2T1C3Q0"/>
<dbReference type="GO" id="GO:0008270">
    <property type="term" value="F:zinc ion binding"/>
    <property type="evidence" value="ECO:0007669"/>
    <property type="project" value="UniProtKB-UniRule"/>
</dbReference>
<dbReference type="InterPro" id="IPR000688">
    <property type="entry name" value="HypA/HybF"/>
</dbReference>
<dbReference type="OrthoDB" id="9800361at2"/>
<dbReference type="InterPro" id="IPR020538">
    <property type="entry name" value="Hydgase_Ni_incorp_HypA/HybF_CS"/>
</dbReference>
<dbReference type="GO" id="GO:0016151">
    <property type="term" value="F:nickel cation binding"/>
    <property type="evidence" value="ECO:0007669"/>
    <property type="project" value="UniProtKB-UniRule"/>
</dbReference>
<dbReference type="PIRSF" id="PIRSF004761">
    <property type="entry name" value="Hydrgn_mat_HypA"/>
    <property type="match status" value="1"/>
</dbReference>
<evidence type="ECO:0000256" key="1">
    <source>
        <dbReference type="ARBA" id="ARBA00010748"/>
    </source>
</evidence>
<dbReference type="Pfam" id="PF01155">
    <property type="entry name" value="HypA"/>
    <property type="match status" value="1"/>
</dbReference>
<comment type="similarity">
    <text evidence="1 5">Belongs to the HypA/HybF family.</text>
</comment>
<evidence type="ECO:0000256" key="4">
    <source>
        <dbReference type="ARBA" id="ARBA00022833"/>
    </source>
</evidence>
<reference evidence="6 7" key="2">
    <citation type="submission" date="2018-03" db="EMBL/GenBank/DDBJ databases">
        <title>The ancient ancestry and fast evolution of plastids.</title>
        <authorList>
            <person name="Moore K.R."/>
            <person name="Magnabosco C."/>
            <person name="Momper L."/>
            <person name="Gold D.A."/>
            <person name="Bosak T."/>
            <person name="Fournier G.P."/>
        </authorList>
    </citation>
    <scope>NUCLEOTIDE SEQUENCE [LARGE SCALE GENOMIC DNA]</scope>
    <source>
        <strain evidence="6 7">CCAP 1448/3</strain>
    </source>
</reference>
<gene>
    <name evidence="5 6" type="primary">hypA</name>
    <name evidence="6" type="ORF">C7B64_11705</name>
</gene>
<proteinExistence type="inferred from homology"/>
<evidence type="ECO:0000313" key="6">
    <source>
        <dbReference type="EMBL" id="PSB02743.1"/>
    </source>
</evidence>
<dbReference type="HAMAP" id="MF_00213">
    <property type="entry name" value="HypA_HybF"/>
    <property type="match status" value="1"/>
</dbReference>
<comment type="caution">
    <text evidence="6">The sequence shown here is derived from an EMBL/GenBank/DDBJ whole genome shotgun (WGS) entry which is preliminary data.</text>
</comment>
<name>A0A2T1C3Q0_9CYAN</name>
<feature type="binding site" evidence="5">
    <location>
        <position position="92"/>
    </location>
    <ligand>
        <name>Zn(2+)</name>
        <dbReference type="ChEBI" id="CHEBI:29105"/>
    </ligand>
</feature>
<feature type="binding site" evidence="5">
    <location>
        <position position="73"/>
    </location>
    <ligand>
        <name>Zn(2+)</name>
        <dbReference type="ChEBI" id="CHEBI:29105"/>
    </ligand>
</feature>